<comment type="caution">
    <text evidence="1">The sequence shown here is derived from an EMBL/GenBank/DDBJ whole genome shotgun (WGS) entry which is preliminary data.</text>
</comment>
<reference evidence="1 2" key="1">
    <citation type="submission" date="2014-12" db="EMBL/GenBank/DDBJ databases">
        <title>16Stimator: statistical estimation of ribosomal gene copy numbers from draft genome assemblies.</title>
        <authorList>
            <person name="Perisin M.A."/>
            <person name="Vetter M."/>
            <person name="Gilbert J.A."/>
            <person name="Bergelson J."/>
        </authorList>
    </citation>
    <scope>NUCLEOTIDE SEQUENCE [LARGE SCALE GENOMIC DNA]</scope>
    <source>
        <strain evidence="1 2">MEDvA23</strain>
    </source>
</reference>
<evidence type="ECO:0000313" key="1">
    <source>
        <dbReference type="EMBL" id="KIQ28209.1"/>
    </source>
</evidence>
<dbReference type="OrthoDB" id="8843698at2"/>
<dbReference type="EMBL" id="JXQQ01000049">
    <property type="protein sequence ID" value="KIQ28209.1"/>
    <property type="molecule type" value="Genomic_DNA"/>
</dbReference>
<dbReference type="Proteomes" id="UP000032067">
    <property type="component" value="Unassembled WGS sequence"/>
</dbReference>
<proteinExistence type="predicted"/>
<name>A0A0D0MBR7_VARPD</name>
<evidence type="ECO:0000313" key="2">
    <source>
        <dbReference type="Proteomes" id="UP000032067"/>
    </source>
</evidence>
<dbReference type="AlphaFoldDB" id="A0A0D0MBR7"/>
<evidence type="ECO:0008006" key="3">
    <source>
        <dbReference type="Google" id="ProtNLM"/>
    </source>
</evidence>
<protein>
    <recommendedName>
        <fullName evidence="3">Protein NO VEIN C-terminal domain-containing protein</fullName>
    </recommendedName>
</protein>
<dbReference type="RefSeq" id="WP_042580771.1">
    <property type="nucleotide sequence ID" value="NZ_JXQQ01000049.1"/>
</dbReference>
<sequence>MDKEVDPHVLAVIDEMRLSGPRLTPVEIVAKMGVFDAREKPFDQAWLATGDNVIATVWAEYVSVGAGGRWFCLESLDTQHRPGGGTRSPFQVQRAKDRLALLKRTFDAGQGFRAVLQTNRVAIAELESNKAAKVSTRVRDDAEWHVASWEPEQQLAVLVRGARGWTPDEAEVKAATARGGVPVVAEAEPDVATPPPPASREEVQAAAMDYVMRHFKGYGYNAEDLTSKNIGFSIEVSNAKGATLLRVVVKGTSTASPKFQLTSEEQASSVREPLWRLLVVSDAGSAIAQHKIYKPSEMSQAPGFEAQA</sequence>
<gene>
    <name evidence="1" type="ORF">RT97_21045</name>
</gene>
<organism evidence="1 2">
    <name type="scientific">Variovorax paradoxus</name>
    <dbReference type="NCBI Taxonomy" id="34073"/>
    <lineage>
        <taxon>Bacteria</taxon>
        <taxon>Pseudomonadati</taxon>
        <taxon>Pseudomonadota</taxon>
        <taxon>Betaproteobacteria</taxon>
        <taxon>Burkholderiales</taxon>
        <taxon>Comamonadaceae</taxon>
        <taxon>Variovorax</taxon>
    </lineage>
</organism>
<accession>A0A0D0MBR7</accession>